<evidence type="ECO:0000313" key="4">
    <source>
        <dbReference type="EMBL" id="KAF7266585.1"/>
    </source>
</evidence>
<dbReference type="GO" id="GO:0005634">
    <property type="term" value="C:nucleus"/>
    <property type="evidence" value="ECO:0007669"/>
    <property type="project" value="InterPro"/>
</dbReference>
<dbReference type="InterPro" id="IPR039729">
    <property type="entry name" value="DFF40"/>
</dbReference>
<dbReference type="Pfam" id="PF02017">
    <property type="entry name" value="CIDE-N"/>
    <property type="match status" value="1"/>
</dbReference>
<gene>
    <name evidence="4" type="ORF">GWI33_020091</name>
</gene>
<sequence length="334" mass="39047">MTSAKGYKVTDAERKIRVGIAAKNIDELKKKTIEKFKLTYDPFQINFQMPDGTIVDSEPYFETLPAQSLLIWIKEGERAETDAEILYRTIREVNEEYLNAGEKVHEFFTEKMKNKVFKLAEVLKSIDTEKAKLSKKVEHPEWFEGLDTRCNTKEEYMFRRAQDRIRTYYYKTKEELWRADNLSLKRLSVLLNELQSKLKLNKYHGHLFDRHTSVEDPNVKPLCDEMGVFKCDGRWDKAECLYNPKHSINPYASKEGRIIFQTWNLDHQVERSRSIIPAICEALKVSKQGQPKARSIDVKAIYNDLFTVNNLKLVHIVCHDKGAHTGKKAESYLM</sequence>
<proteinExistence type="predicted"/>
<name>A0A834HQ40_RHYFE</name>
<feature type="domain" description="CIDE-N" evidence="3">
    <location>
        <begin position="3"/>
        <end position="81"/>
    </location>
</feature>
<dbReference type="SUPFAM" id="SSF54060">
    <property type="entry name" value="His-Me finger endonucleases"/>
    <property type="match status" value="1"/>
</dbReference>
<evidence type="ECO:0000256" key="1">
    <source>
        <dbReference type="ARBA" id="ARBA00022703"/>
    </source>
</evidence>
<dbReference type="InterPro" id="IPR044925">
    <property type="entry name" value="His-Me_finger_sf"/>
</dbReference>
<evidence type="ECO:0000256" key="2">
    <source>
        <dbReference type="PROSITE-ProRule" id="PRU00447"/>
    </source>
</evidence>
<dbReference type="Pfam" id="PF09230">
    <property type="entry name" value="DFF40"/>
    <property type="match status" value="1"/>
</dbReference>
<dbReference type="SUPFAM" id="SSF54277">
    <property type="entry name" value="CAD &amp; PB1 domains"/>
    <property type="match status" value="1"/>
</dbReference>
<dbReference type="PANTHER" id="PTHR13067">
    <property type="entry name" value="CASPASE-ACTIVATED DNASE"/>
    <property type="match status" value="1"/>
</dbReference>
<dbReference type="EMBL" id="JAACXV010014526">
    <property type="protein sequence ID" value="KAF7266585.1"/>
    <property type="molecule type" value="Genomic_DNA"/>
</dbReference>
<evidence type="ECO:0000259" key="3">
    <source>
        <dbReference type="PROSITE" id="PS51135"/>
    </source>
</evidence>
<protein>
    <recommendedName>
        <fullName evidence="3">CIDE-N domain-containing protein</fullName>
    </recommendedName>
</protein>
<reference evidence="4" key="1">
    <citation type="submission" date="2020-08" db="EMBL/GenBank/DDBJ databases">
        <title>Genome sequencing and assembly of the red palm weevil Rhynchophorus ferrugineus.</title>
        <authorList>
            <person name="Dias G.B."/>
            <person name="Bergman C.M."/>
            <person name="Manee M."/>
        </authorList>
    </citation>
    <scope>NUCLEOTIDE SEQUENCE</scope>
    <source>
        <strain evidence="4">AA-2017</strain>
        <tissue evidence="4">Whole larva</tissue>
    </source>
</reference>
<dbReference type="SMART" id="SM00266">
    <property type="entry name" value="CAD"/>
    <property type="match status" value="1"/>
</dbReference>
<dbReference type="AlphaFoldDB" id="A0A834HQ40"/>
<evidence type="ECO:0000313" key="5">
    <source>
        <dbReference type="Proteomes" id="UP000625711"/>
    </source>
</evidence>
<dbReference type="OrthoDB" id="9943677at2759"/>
<dbReference type="PANTHER" id="PTHR13067:SF2">
    <property type="entry name" value="CASPASE-ACTIVATED DNASE"/>
    <property type="match status" value="1"/>
</dbReference>
<keyword evidence="5" id="KW-1185">Reference proteome</keyword>
<keyword evidence="1 2" id="KW-0053">Apoptosis</keyword>
<dbReference type="GO" id="GO:0016787">
    <property type="term" value="F:hydrolase activity"/>
    <property type="evidence" value="ECO:0007669"/>
    <property type="project" value="InterPro"/>
</dbReference>
<comment type="caution">
    <text evidence="4">The sequence shown here is derived from an EMBL/GenBank/DDBJ whole genome shotgun (WGS) entry which is preliminary data.</text>
</comment>
<dbReference type="GO" id="GO:0004520">
    <property type="term" value="F:DNA endonuclease activity"/>
    <property type="evidence" value="ECO:0007669"/>
    <property type="project" value="InterPro"/>
</dbReference>
<dbReference type="InterPro" id="IPR003508">
    <property type="entry name" value="CIDE-N_dom"/>
</dbReference>
<dbReference type="PROSITE" id="PS51135">
    <property type="entry name" value="CIDE_N"/>
    <property type="match status" value="1"/>
</dbReference>
<dbReference type="InterPro" id="IPR015311">
    <property type="entry name" value="DFF40_C"/>
</dbReference>
<organism evidence="4 5">
    <name type="scientific">Rhynchophorus ferrugineus</name>
    <name type="common">Red palm weevil</name>
    <name type="synonym">Curculio ferrugineus</name>
    <dbReference type="NCBI Taxonomy" id="354439"/>
    <lineage>
        <taxon>Eukaryota</taxon>
        <taxon>Metazoa</taxon>
        <taxon>Ecdysozoa</taxon>
        <taxon>Arthropoda</taxon>
        <taxon>Hexapoda</taxon>
        <taxon>Insecta</taxon>
        <taxon>Pterygota</taxon>
        <taxon>Neoptera</taxon>
        <taxon>Endopterygota</taxon>
        <taxon>Coleoptera</taxon>
        <taxon>Polyphaga</taxon>
        <taxon>Cucujiformia</taxon>
        <taxon>Curculionidae</taxon>
        <taxon>Dryophthorinae</taxon>
        <taxon>Rhynchophorus</taxon>
    </lineage>
</organism>
<dbReference type="GO" id="GO:0006309">
    <property type="term" value="P:apoptotic DNA fragmentation"/>
    <property type="evidence" value="ECO:0007669"/>
    <property type="project" value="InterPro"/>
</dbReference>
<dbReference type="GO" id="GO:0005737">
    <property type="term" value="C:cytoplasm"/>
    <property type="evidence" value="ECO:0007669"/>
    <property type="project" value="InterPro"/>
</dbReference>
<dbReference type="Gene3D" id="3.10.20.10">
    <property type="match status" value="1"/>
</dbReference>
<accession>A0A834HQ40</accession>
<dbReference type="Proteomes" id="UP000625711">
    <property type="component" value="Unassembled WGS sequence"/>
</dbReference>